<evidence type="ECO:0000256" key="7">
    <source>
        <dbReference type="ARBA" id="ARBA00023053"/>
    </source>
</evidence>
<evidence type="ECO:0000256" key="4">
    <source>
        <dbReference type="ARBA" id="ARBA00022461"/>
    </source>
</evidence>
<evidence type="ECO:0000256" key="11">
    <source>
        <dbReference type="ARBA" id="ARBA00023303"/>
    </source>
</evidence>
<evidence type="ECO:0000256" key="8">
    <source>
        <dbReference type="ARBA" id="ARBA00023065"/>
    </source>
</evidence>
<reference evidence="13" key="1">
    <citation type="submission" date="2020-08" db="EMBL/GenBank/DDBJ databases">
        <title>Multicomponent nature underlies the extraordinary mechanical properties of spider dragline silk.</title>
        <authorList>
            <person name="Kono N."/>
            <person name="Nakamura H."/>
            <person name="Mori M."/>
            <person name="Yoshida Y."/>
            <person name="Ohtoshi R."/>
            <person name="Malay A.D."/>
            <person name="Moran D.A.P."/>
            <person name="Tomita M."/>
            <person name="Numata K."/>
            <person name="Arakawa K."/>
        </authorList>
    </citation>
    <scope>NUCLEOTIDE SEQUENCE</scope>
</reference>
<accession>A0A8X6UVQ5</accession>
<dbReference type="InterPro" id="IPR001873">
    <property type="entry name" value="ENaC"/>
</dbReference>
<name>A0A8X6UVQ5_NEPPI</name>
<keyword evidence="6" id="KW-1133">Transmembrane helix</keyword>
<dbReference type="AlphaFoldDB" id="A0A8X6UVQ5"/>
<evidence type="ECO:0000256" key="3">
    <source>
        <dbReference type="ARBA" id="ARBA00022448"/>
    </source>
</evidence>
<comment type="similarity">
    <text evidence="2 12">Belongs to the amiloride-sensitive sodium channel (TC 1.A.6) family.</text>
</comment>
<evidence type="ECO:0000313" key="14">
    <source>
        <dbReference type="Proteomes" id="UP000887013"/>
    </source>
</evidence>
<comment type="caution">
    <text evidence="13">The sequence shown here is derived from an EMBL/GenBank/DDBJ whole genome shotgun (WGS) entry which is preliminary data.</text>
</comment>
<dbReference type="OrthoDB" id="6435270at2759"/>
<protein>
    <submittedName>
        <fullName evidence="13">Uncharacterized protein</fullName>
    </submittedName>
</protein>
<keyword evidence="10 12" id="KW-0739">Sodium transport</keyword>
<dbReference type="EMBL" id="BMAW01037517">
    <property type="protein sequence ID" value="GFU48828.1"/>
    <property type="molecule type" value="Genomic_DNA"/>
</dbReference>
<evidence type="ECO:0000256" key="5">
    <source>
        <dbReference type="ARBA" id="ARBA00022692"/>
    </source>
</evidence>
<evidence type="ECO:0000256" key="1">
    <source>
        <dbReference type="ARBA" id="ARBA00004141"/>
    </source>
</evidence>
<dbReference type="Pfam" id="PF00858">
    <property type="entry name" value="ASC"/>
    <property type="match status" value="1"/>
</dbReference>
<dbReference type="Proteomes" id="UP000887013">
    <property type="component" value="Unassembled WGS sequence"/>
</dbReference>
<keyword evidence="14" id="KW-1185">Reference proteome</keyword>
<evidence type="ECO:0000256" key="12">
    <source>
        <dbReference type="RuleBase" id="RU000679"/>
    </source>
</evidence>
<keyword evidence="4 12" id="KW-0894">Sodium channel</keyword>
<evidence type="ECO:0000256" key="6">
    <source>
        <dbReference type="ARBA" id="ARBA00022989"/>
    </source>
</evidence>
<keyword evidence="7" id="KW-0915">Sodium</keyword>
<evidence type="ECO:0000256" key="9">
    <source>
        <dbReference type="ARBA" id="ARBA00023136"/>
    </source>
</evidence>
<keyword evidence="9" id="KW-0472">Membrane</keyword>
<evidence type="ECO:0000313" key="13">
    <source>
        <dbReference type="EMBL" id="GFU48828.1"/>
    </source>
</evidence>
<sequence length="297" mass="34055">MVRFHKFFENIKLNSTIADMLRLPLREYLKCNIISSGSRERECDIDNAMIGSYYSDGDLPSFCFTMNTLWSRPDIEIQKIKKHEKIQMEFFIDTSFTGGNESLDVVQSPLFNPLSSPVVQIAIHSPYIIASPFVSGEAFLGGKDYKIKLTAEEKHLLPPPYQTNCTDYLQQWKLRGGVAPLNEIMVIEECKLNATLEKLKCVPFNIDYPHNETVCEYCKNCLNVTHIGHNCTNLLMHYNQPCDFFAYHMEIEQKLVNIEKKMVSISASLRKKFFLLLELNVQSNAVDSSRSSRLLSS</sequence>
<keyword evidence="3 12" id="KW-0813">Transport</keyword>
<evidence type="ECO:0000256" key="10">
    <source>
        <dbReference type="ARBA" id="ARBA00023201"/>
    </source>
</evidence>
<evidence type="ECO:0000256" key="2">
    <source>
        <dbReference type="ARBA" id="ARBA00007193"/>
    </source>
</evidence>
<organism evidence="13 14">
    <name type="scientific">Nephila pilipes</name>
    <name type="common">Giant wood spider</name>
    <name type="synonym">Nephila maculata</name>
    <dbReference type="NCBI Taxonomy" id="299642"/>
    <lineage>
        <taxon>Eukaryota</taxon>
        <taxon>Metazoa</taxon>
        <taxon>Ecdysozoa</taxon>
        <taxon>Arthropoda</taxon>
        <taxon>Chelicerata</taxon>
        <taxon>Arachnida</taxon>
        <taxon>Araneae</taxon>
        <taxon>Araneomorphae</taxon>
        <taxon>Entelegynae</taxon>
        <taxon>Araneoidea</taxon>
        <taxon>Nephilidae</taxon>
        <taxon>Nephila</taxon>
    </lineage>
</organism>
<keyword evidence="11 12" id="KW-0407">Ion channel</keyword>
<gene>
    <name evidence="13" type="primary">AVEN_77921_1</name>
    <name evidence="13" type="ORF">NPIL_280301</name>
</gene>
<keyword evidence="5 12" id="KW-0812">Transmembrane</keyword>
<dbReference type="GO" id="GO:0016020">
    <property type="term" value="C:membrane"/>
    <property type="evidence" value="ECO:0007669"/>
    <property type="project" value="UniProtKB-SubCell"/>
</dbReference>
<keyword evidence="8 12" id="KW-0406">Ion transport</keyword>
<proteinExistence type="inferred from homology"/>
<dbReference type="GO" id="GO:0005272">
    <property type="term" value="F:sodium channel activity"/>
    <property type="evidence" value="ECO:0007669"/>
    <property type="project" value="UniProtKB-KW"/>
</dbReference>
<comment type="subcellular location">
    <subcellularLocation>
        <location evidence="1">Membrane</location>
        <topology evidence="1">Multi-pass membrane protein</topology>
    </subcellularLocation>
</comment>